<proteinExistence type="predicted"/>
<comment type="caution">
    <text evidence="1">The sequence shown here is derived from an EMBL/GenBank/DDBJ whole genome shotgun (WGS) entry which is preliminary data.</text>
</comment>
<dbReference type="AlphaFoldDB" id="A0AA90HEL1"/>
<reference evidence="1" key="1">
    <citation type="submission" date="2023-05" db="EMBL/GenBank/DDBJ databases">
        <title>Streptantibioticus silvisoli sp. nov., acidotolerant actinomycetes 1 from pine litter.</title>
        <authorList>
            <person name="Swiecimska M."/>
            <person name="Golinska P."/>
            <person name="Sangal V."/>
            <person name="Wachnowicz B."/>
            <person name="Goodfellow M."/>
        </authorList>
    </citation>
    <scope>NUCLEOTIDE SEQUENCE</scope>
    <source>
        <strain evidence="1">SL13</strain>
    </source>
</reference>
<organism evidence="1">
    <name type="scientific">Streptantibioticus silvisoli</name>
    <dbReference type="NCBI Taxonomy" id="2705255"/>
    <lineage>
        <taxon>Bacteria</taxon>
        <taxon>Bacillati</taxon>
        <taxon>Actinomycetota</taxon>
        <taxon>Actinomycetes</taxon>
        <taxon>Kitasatosporales</taxon>
        <taxon>Streptomycetaceae</taxon>
        <taxon>Streptantibioticus</taxon>
    </lineage>
</organism>
<protein>
    <submittedName>
        <fullName evidence="1">Uncharacterized protein</fullName>
    </submittedName>
</protein>
<evidence type="ECO:0000313" key="1">
    <source>
        <dbReference type="EMBL" id="MDI5973507.1"/>
    </source>
</evidence>
<dbReference type="EMBL" id="JABXJJ020000047">
    <property type="protein sequence ID" value="MDI5973507.1"/>
    <property type="molecule type" value="Genomic_DNA"/>
</dbReference>
<name>A0AA90HEL1_9ACTN</name>
<gene>
    <name evidence="1" type="ORF">POF50_029905</name>
</gene>
<accession>A0AA90HEL1</accession>
<sequence>MGERHHHQSKAVLLDHARQLVKAVSNRFPPLRASGTRLIDEALRYSAAVDEFSDRLLQQVRARRDFSMLLPEQYLSAALGAPVDSLAEVFAATVFDPASVEITAAQVLLAAPPAAARTAGAAPAGS</sequence>